<dbReference type="InterPro" id="IPR001841">
    <property type="entry name" value="Znf_RING"/>
</dbReference>
<proteinExistence type="predicted"/>
<keyword evidence="1" id="KW-0863">Zinc-finger</keyword>
<accession>A0ABD2VJ33</accession>
<dbReference type="PANTHER" id="PTHR13198">
    <property type="entry name" value="RING FINGER PROTEIN 25"/>
    <property type="match status" value="1"/>
</dbReference>
<dbReference type="Gene3D" id="3.30.40.10">
    <property type="entry name" value="Zinc/RING finger domain, C3HC4 (zinc finger)"/>
    <property type="match status" value="1"/>
</dbReference>
<keyword evidence="1" id="KW-0862">Zinc</keyword>
<evidence type="ECO:0000313" key="5">
    <source>
        <dbReference type="Proteomes" id="UP001627284"/>
    </source>
</evidence>
<evidence type="ECO:0000313" key="4">
    <source>
        <dbReference type="EMBL" id="KAL3381066.1"/>
    </source>
</evidence>
<dbReference type="SUPFAM" id="SSF57850">
    <property type="entry name" value="RING/U-box"/>
    <property type="match status" value="1"/>
</dbReference>
<protein>
    <recommendedName>
        <fullName evidence="3">RING-type domain-containing protein</fullName>
    </recommendedName>
</protein>
<dbReference type="Proteomes" id="UP001627284">
    <property type="component" value="Unassembled WGS sequence"/>
</dbReference>
<evidence type="ECO:0000256" key="2">
    <source>
        <dbReference type="SAM" id="MobiDB-lite"/>
    </source>
</evidence>
<feature type="domain" description="RING-type" evidence="3">
    <location>
        <begin position="8"/>
        <end position="84"/>
    </location>
</feature>
<feature type="compositionally biased region" description="Basic and acidic residues" evidence="2">
    <location>
        <begin position="172"/>
        <end position="182"/>
    </location>
</feature>
<keyword evidence="1" id="KW-0479">Metal-binding</keyword>
<keyword evidence="5" id="KW-1185">Reference proteome</keyword>
<evidence type="ECO:0000256" key="1">
    <source>
        <dbReference type="PROSITE-ProRule" id="PRU00175"/>
    </source>
</evidence>
<comment type="caution">
    <text evidence="4">The sequence shown here is derived from an EMBL/GenBank/DDBJ whole genome shotgun (WGS) entry which is preliminary data.</text>
</comment>
<feature type="compositionally biased region" description="Polar residues" evidence="2">
    <location>
        <begin position="185"/>
        <end position="205"/>
    </location>
</feature>
<dbReference type="PANTHER" id="PTHR13198:SF4">
    <property type="entry name" value="E3 UBIQUITIN-PROTEIN LIGASE RNF25"/>
    <property type="match status" value="1"/>
</dbReference>
<dbReference type="AlphaFoldDB" id="A0ABD2VJ33"/>
<name>A0ABD2VJ33_9SOLN</name>
<dbReference type="InterPro" id="IPR013083">
    <property type="entry name" value="Znf_RING/FYVE/PHD"/>
</dbReference>
<feature type="compositionally biased region" description="Basic residues" evidence="2">
    <location>
        <begin position="206"/>
        <end position="216"/>
    </location>
</feature>
<feature type="region of interest" description="Disordered" evidence="2">
    <location>
        <begin position="161"/>
        <end position="239"/>
    </location>
</feature>
<dbReference type="GO" id="GO:0008270">
    <property type="term" value="F:zinc ion binding"/>
    <property type="evidence" value="ECO:0007669"/>
    <property type="project" value="UniProtKB-KW"/>
</dbReference>
<dbReference type="EMBL" id="JBJKTR010000001">
    <property type="protein sequence ID" value="KAL3381066.1"/>
    <property type="molecule type" value="Genomic_DNA"/>
</dbReference>
<dbReference type="InterPro" id="IPR039133">
    <property type="entry name" value="RNF25"/>
</dbReference>
<reference evidence="4 5" key="1">
    <citation type="submission" date="2024-05" db="EMBL/GenBank/DDBJ databases">
        <title>De novo assembly of an allotetraploid wild potato.</title>
        <authorList>
            <person name="Hosaka A.J."/>
        </authorList>
    </citation>
    <scope>NUCLEOTIDE SEQUENCE [LARGE SCALE GENOMIC DNA]</scope>
    <source>
        <tissue evidence="4">Young leaves</tissue>
    </source>
</reference>
<evidence type="ECO:0000259" key="3">
    <source>
        <dbReference type="PROSITE" id="PS50089"/>
    </source>
</evidence>
<gene>
    <name evidence="4" type="ORF">AABB24_001274</name>
</gene>
<organism evidence="4 5">
    <name type="scientific">Solanum stoloniferum</name>
    <dbReference type="NCBI Taxonomy" id="62892"/>
    <lineage>
        <taxon>Eukaryota</taxon>
        <taxon>Viridiplantae</taxon>
        <taxon>Streptophyta</taxon>
        <taxon>Embryophyta</taxon>
        <taxon>Tracheophyta</taxon>
        <taxon>Spermatophyta</taxon>
        <taxon>Magnoliopsida</taxon>
        <taxon>eudicotyledons</taxon>
        <taxon>Gunneridae</taxon>
        <taxon>Pentapetalae</taxon>
        <taxon>asterids</taxon>
        <taxon>lamiids</taxon>
        <taxon>Solanales</taxon>
        <taxon>Solanaceae</taxon>
        <taxon>Solanoideae</taxon>
        <taxon>Solaneae</taxon>
        <taxon>Solanum</taxon>
    </lineage>
</organism>
<feature type="compositionally biased region" description="Polar residues" evidence="2">
    <location>
        <begin position="217"/>
        <end position="229"/>
    </location>
</feature>
<dbReference type="FunFam" id="3.30.40.10:FF:000914">
    <property type="entry name" value="RWD domain-containing protein"/>
    <property type="match status" value="1"/>
</dbReference>
<sequence length="239" mass="26903">MNHPDGECPLCLYPLVAEDSGSSEPFMKLMSCFHCFHCECIIRWWNWLELLKESDAPTASGSASSSGSIRDQDEESRRKCPVCRKSFLAKDIEHVLDFVKTQHAVTSSRFEVNNEDKILSSDSEKLRREKFDAILKLQQEKGGLIEIKKHEVLRPGIFLPQPAALPSTASTEEAKEQQEKDMAVNSRTNSSGSTNKPNTSRARNSGTKKHQGHNSRKQVAQSSRKQVTQWVKKENSNAT</sequence>
<dbReference type="SMART" id="SM00184">
    <property type="entry name" value="RING"/>
    <property type="match status" value="1"/>
</dbReference>
<dbReference type="PROSITE" id="PS50089">
    <property type="entry name" value="ZF_RING_2"/>
    <property type="match status" value="1"/>
</dbReference>